<evidence type="ECO:0000256" key="1">
    <source>
        <dbReference type="ARBA" id="ARBA00004370"/>
    </source>
</evidence>
<keyword evidence="9" id="KW-1185">Reference proteome</keyword>
<dbReference type="Proteomes" id="UP000485058">
    <property type="component" value="Unassembled WGS sequence"/>
</dbReference>
<keyword evidence="6" id="KW-0456">Lyase</keyword>
<evidence type="ECO:0000256" key="2">
    <source>
        <dbReference type="ARBA" id="ARBA00022692"/>
    </source>
</evidence>
<dbReference type="SMART" id="SM00044">
    <property type="entry name" value="CYCc"/>
    <property type="match status" value="1"/>
</dbReference>
<feature type="non-terminal residue" evidence="8">
    <location>
        <position position="1"/>
    </location>
</feature>
<sequence length="372" mass="40334">TTVEDVDGDKWQQTDKRLRFDAVPRQETTLMGGGIAEERSSARQQDTEGFPTSLHEVTVTAVTDPETQQQVLLVVQTDVSERSAVEERLMALTAAQMTMLEAMFPRHIMEQIASHGATSNLTEKASGGNGWQNVATMDLSKLATHHECVTIMFTDIVGFTAFSKECTPGQVMSFLNELFSKMDGLLDKHNVYKVETAGGLPLGVWLWCCGACRGTDCCKQGWCAAARAREASGWAAWLCGAGDCYIICGGLLDEDEDGFKTVASGSPTRVAKIKAARRALNFAVEMMRVASTVMMPNTGKPVVLRAGLHSGPVVSGLVGSRLPKFSLFGDTMNTASRMESTSVPGRIQVSQATYELLRDPRPSRWQPTGGVQ</sequence>
<dbReference type="SUPFAM" id="SSF55073">
    <property type="entry name" value="Nucleotide cyclase"/>
    <property type="match status" value="1"/>
</dbReference>
<dbReference type="GO" id="GO:0007168">
    <property type="term" value="P:receptor guanylyl cyclase signaling pathway"/>
    <property type="evidence" value="ECO:0007669"/>
    <property type="project" value="TreeGrafter"/>
</dbReference>
<protein>
    <submittedName>
        <fullName evidence="8">Guanylate cyclase domain-containing protein</fullName>
    </submittedName>
</protein>
<evidence type="ECO:0000256" key="5">
    <source>
        <dbReference type="ARBA" id="ARBA00023136"/>
    </source>
</evidence>
<keyword evidence="5" id="KW-0472">Membrane</keyword>
<reference evidence="8 9" key="1">
    <citation type="submission" date="2020-02" db="EMBL/GenBank/DDBJ databases">
        <title>Draft genome sequence of Haematococcus lacustris strain NIES-144.</title>
        <authorList>
            <person name="Morimoto D."/>
            <person name="Nakagawa S."/>
            <person name="Yoshida T."/>
            <person name="Sawayama S."/>
        </authorList>
    </citation>
    <scope>NUCLEOTIDE SEQUENCE [LARGE SCALE GENOMIC DNA]</scope>
    <source>
        <strain evidence="8 9">NIES-144</strain>
    </source>
</reference>
<dbReference type="GO" id="GO:0005886">
    <property type="term" value="C:plasma membrane"/>
    <property type="evidence" value="ECO:0007669"/>
    <property type="project" value="TreeGrafter"/>
</dbReference>
<evidence type="ECO:0000313" key="8">
    <source>
        <dbReference type="EMBL" id="GFH23412.1"/>
    </source>
</evidence>
<keyword evidence="2" id="KW-0812">Transmembrane</keyword>
<feature type="domain" description="Guanylate cyclase" evidence="7">
    <location>
        <begin position="150"/>
        <end position="339"/>
    </location>
</feature>
<dbReference type="InterPro" id="IPR001054">
    <property type="entry name" value="A/G_cyclase"/>
</dbReference>
<dbReference type="Gene3D" id="3.30.70.1230">
    <property type="entry name" value="Nucleotide cyclase"/>
    <property type="match status" value="1"/>
</dbReference>
<evidence type="ECO:0000256" key="3">
    <source>
        <dbReference type="ARBA" id="ARBA00022741"/>
    </source>
</evidence>
<comment type="caution">
    <text evidence="8">The sequence shown here is derived from an EMBL/GenBank/DDBJ whole genome shotgun (WGS) entry which is preliminary data.</text>
</comment>
<evidence type="ECO:0000259" key="7">
    <source>
        <dbReference type="PROSITE" id="PS50125"/>
    </source>
</evidence>
<dbReference type="GO" id="GO:0035556">
    <property type="term" value="P:intracellular signal transduction"/>
    <property type="evidence" value="ECO:0007669"/>
    <property type="project" value="InterPro"/>
</dbReference>
<evidence type="ECO:0000256" key="6">
    <source>
        <dbReference type="ARBA" id="ARBA00023239"/>
    </source>
</evidence>
<dbReference type="GO" id="GO:0004016">
    <property type="term" value="F:adenylate cyclase activity"/>
    <property type="evidence" value="ECO:0007669"/>
    <property type="project" value="TreeGrafter"/>
</dbReference>
<proteinExistence type="predicted"/>
<dbReference type="PROSITE" id="PS50125">
    <property type="entry name" value="GUANYLATE_CYCLASE_2"/>
    <property type="match status" value="1"/>
</dbReference>
<dbReference type="GO" id="GO:0004383">
    <property type="term" value="F:guanylate cyclase activity"/>
    <property type="evidence" value="ECO:0007669"/>
    <property type="project" value="TreeGrafter"/>
</dbReference>
<accession>A0A6A0A294</accession>
<dbReference type="GO" id="GO:0001653">
    <property type="term" value="F:peptide receptor activity"/>
    <property type="evidence" value="ECO:0007669"/>
    <property type="project" value="TreeGrafter"/>
</dbReference>
<dbReference type="CDD" id="cd07302">
    <property type="entry name" value="CHD"/>
    <property type="match status" value="1"/>
</dbReference>
<dbReference type="PANTHER" id="PTHR11920">
    <property type="entry name" value="GUANYLYL CYCLASE"/>
    <property type="match status" value="1"/>
</dbReference>
<name>A0A6A0A294_HAELA</name>
<dbReference type="GO" id="GO:0000166">
    <property type="term" value="F:nucleotide binding"/>
    <property type="evidence" value="ECO:0007669"/>
    <property type="project" value="UniProtKB-KW"/>
</dbReference>
<evidence type="ECO:0000256" key="4">
    <source>
        <dbReference type="ARBA" id="ARBA00022989"/>
    </source>
</evidence>
<comment type="subcellular location">
    <subcellularLocation>
        <location evidence="1">Membrane</location>
    </subcellularLocation>
</comment>
<dbReference type="EMBL" id="BLLF01002266">
    <property type="protein sequence ID" value="GFH23412.1"/>
    <property type="molecule type" value="Genomic_DNA"/>
</dbReference>
<dbReference type="InterPro" id="IPR050401">
    <property type="entry name" value="Cyclic_nucleotide_synthase"/>
</dbReference>
<gene>
    <name evidence="8" type="ORF">HaLaN_21021</name>
</gene>
<organism evidence="8 9">
    <name type="scientific">Haematococcus lacustris</name>
    <name type="common">Green alga</name>
    <name type="synonym">Haematococcus pluvialis</name>
    <dbReference type="NCBI Taxonomy" id="44745"/>
    <lineage>
        <taxon>Eukaryota</taxon>
        <taxon>Viridiplantae</taxon>
        <taxon>Chlorophyta</taxon>
        <taxon>core chlorophytes</taxon>
        <taxon>Chlorophyceae</taxon>
        <taxon>CS clade</taxon>
        <taxon>Chlamydomonadales</taxon>
        <taxon>Haematococcaceae</taxon>
        <taxon>Haematococcus</taxon>
    </lineage>
</organism>
<evidence type="ECO:0000313" key="9">
    <source>
        <dbReference type="Proteomes" id="UP000485058"/>
    </source>
</evidence>
<dbReference type="InterPro" id="IPR029787">
    <property type="entry name" value="Nucleotide_cyclase"/>
</dbReference>
<dbReference type="PANTHER" id="PTHR11920:SF335">
    <property type="entry name" value="GUANYLATE CYCLASE"/>
    <property type="match status" value="1"/>
</dbReference>
<keyword evidence="3" id="KW-0547">Nucleotide-binding</keyword>
<dbReference type="AlphaFoldDB" id="A0A6A0A294"/>
<keyword evidence="4" id="KW-1133">Transmembrane helix</keyword>
<feature type="non-terminal residue" evidence="8">
    <location>
        <position position="372"/>
    </location>
</feature>
<dbReference type="Pfam" id="PF00211">
    <property type="entry name" value="Guanylate_cyc"/>
    <property type="match status" value="2"/>
</dbReference>